<dbReference type="EMBL" id="NOXX01000140">
    <property type="protein sequence ID" value="OYQ47787.1"/>
    <property type="molecule type" value="Genomic_DNA"/>
</dbReference>
<sequence>MPIHIAVIGKRQEIKAVLMRLINQNEAFTGTAADTFDELVDDNRIDQVNLVLLSAGLTAEEEIKIKERILSEYPHIKVIPHYGGGSGLLMNEINEALR</sequence>
<name>A0A256A1T9_9FLAO</name>
<dbReference type="OrthoDB" id="677818at2"/>
<organism evidence="1 2">
    <name type="scientific">Flavobacterium aurantiibacter</name>
    <dbReference type="NCBI Taxonomy" id="2023067"/>
    <lineage>
        <taxon>Bacteria</taxon>
        <taxon>Pseudomonadati</taxon>
        <taxon>Bacteroidota</taxon>
        <taxon>Flavobacteriia</taxon>
        <taxon>Flavobacteriales</taxon>
        <taxon>Flavobacteriaceae</taxon>
        <taxon>Flavobacterium</taxon>
    </lineage>
</organism>
<evidence type="ECO:0000313" key="2">
    <source>
        <dbReference type="Proteomes" id="UP000216035"/>
    </source>
</evidence>
<accession>A0A256A1T9</accession>
<evidence type="ECO:0000313" key="1">
    <source>
        <dbReference type="EMBL" id="OYQ47787.1"/>
    </source>
</evidence>
<gene>
    <name evidence="1" type="ORF">CHX27_02840</name>
</gene>
<comment type="caution">
    <text evidence="1">The sequence shown here is derived from an EMBL/GenBank/DDBJ whole genome shotgun (WGS) entry which is preliminary data.</text>
</comment>
<dbReference type="AlphaFoldDB" id="A0A256A1T9"/>
<proteinExistence type="predicted"/>
<dbReference type="RefSeq" id="WP_094485255.1">
    <property type="nucleotide sequence ID" value="NZ_NOXX01000140.1"/>
</dbReference>
<protein>
    <submittedName>
        <fullName evidence="1">Uncharacterized protein</fullName>
    </submittedName>
</protein>
<dbReference type="Proteomes" id="UP000216035">
    <property type="component" value="Unassembled WGS sequence"/>
</dbReference>
<keyword evidence="2" id="KW-1185">Reference proteome</keyword>
<reference evidence="1 2" key="1">
    <citation type="submission" date="2017-07" db="EMBL/GenBank/DDBJ databases">
        <title>Flavobacterium cyanobacteriorum sp. nov., isolated from cyanobacterial aggregates in a eutrophic lake.</title>
        <authorList>
            <person name="Cai H."/>
        </authorList>
    </citation>
    <scope>NUCLEOTIDE SEQUENCE [LARGE SCALE GENOMIC DNA]</scope>
    <source>
        <strain evidence="1 2">TH167</strain>
    </source>
</reference>